<keyword evidence="2" id="KW-1133">Transmembrane helix</keyword>
<feature type="compositionally biased region" description="Low complexity" evidence="1">
    <location>
        <begin position="296"/>
        <end position="313"/>
    </location>
</feature>
<organism evidence="3 4">
    <name type="scientific">Rhodofomes roseus</name>
    <dbReference type="NCBI Taxonomy" id="34475"/>
    <lineage>
        <taxon>Eukaryota</taxon>
        <taxon>Fungi</taxon>
        <taxon>Dikarya</taxon>
        <taxon>Basidiomycota</taxon>
        <taxon>Agaricomycotina</taxon>
        <taxon>Agaricomycetes</taxon>
        <taxon>Polyporales</taxon>
        <taxon>Rhodofomes</taxon>
    </lineage>
</organism>
<evidence type="ECO:0000256" key="2">
    <source>
        <dbReference type="SAM" id="Phobius"/>
    </source>
</evidence>
<keyword evidence="2" id="KW-0472">Membrane</keyword>
<feature type="region of interest" description="Disordered" evidence="1">
    <location>
        <begin position="223"/>
        <end position="380"/>
    </location>
</feature>
<feature type="compositionally biased region" description="Low complexity" evidence="1">
    <location>
        <begin position="351"/>
        <end position="373"/>
    </location>
</feature>
<dbReference type="GeneID" id="72008280"/>
<evidence type="ECO:0000256" key="1">
    <source>
        <dbReference type="SAM" id="MobiDB-lite"/>
    </source>
</evidence>
<sequence length="634" mass="67611">MAKPPKSSSSNSRPARTPRVSPTHHSARRRAGPSPSPAVLGLVATLASAVTAVDGSPLSTPPPDFLCPRLAATPTAQASTTVPRNRRRRRAATPSTSTAQSSRSGPVADKYVSCDDGRWRKTDVWTLYGSTFCAGTTCSATPTATSTTVIDGEASVTTTSVPAAMTEMDISNGDTLPSGWNKLSYAHDDPLTPVIITLSVVLAIGICVFIVLCVVWRRKRTRRLRDPERRGRKKGEDEDSIEEGLQRMKSQQRSWARASARWKANVRQAARRRRKHTPATTKDVDTCSLVDRPAHSSTISLRSSASQSSFSHSLTDAASSGRRDSYDHSSSAPQETRYPTNRPPAYLPELSNAPIAPSRPSSSAALASSSRPAYTKSGLPLDCVPRLRAADGDDIPPADPFNAGHIATDDKAALARMASLASAPPSVSGSRSEEAGEPSTLLAFVPVLEDEFEPIPPELRITDCDDNVGMYADISGRRDAPSPDPSSHLPASGTQTPPYSREPSPHPSILPAPPSRGRLAAPTFYEYPVSFEEDVLSAEPEAGPSAPPFDPGDTLAASAPPMDLDYDSMDLGALPSAPPMDDLDGQPSPEMLDGDRWDAVSRLSTRSVLLSERSAGPLVVPDHDPRASPPRYIP</sequence>
<feature type="region of interest" description="Disordered" evidence="1">
    <location>
        <begin position="532"/>
        <end position="595"/>
    </location>
</feature>
<evidence type="ECO:0000313" key="4">
    <source>
        <dbReference type="Proteomes" id="UP000814176"/>
    </source>
</evidence>
<feature type="compositionally biased region" description="Polar residues" evidence="1">
    <location>
        <begin position="328"/>
        <end position="339"/>
    </location>
</feature>
<keyword evidence="4" id="KW-1185">Reference proteome</keyword>
<feature type="region of interest" description="Disordered" evidence="1">
    <location>
        <begin position="64"/>
        <end position="110"/>
    </location>
</feature>
<feature type="compositionally biased region" description="Low complexity" evidence="1">
    <location>
        <begin position="92"/>
        <end position="104"/>
    </location>
</feature>
<feature type="transmembrane region" description="Helical" evidence="2">
    <location>
        <begin position="194"/>
        <end position="216"/>
    </location>
</feature>
<evidence type="ECO:0008006" key="5">
    <source>
        <dbReference type="Google" id="ProtNLM"/>
    </source>
</evidence>
<comment type="caution">
    <text evidence="3">The sequence shown here is derived from an EMBL/GenBank/DDBJ whole genome shotgun (WGS) entry which is preliminary data.</text>
</comment>
<reference evidence="3 4" key="1">
    <citation type="journal article" date="2021" name="Environ. Microbiol.">
        <title>Gene family expansions and transcriptome signatures uncover fungal adaptations to wood decay.</title>
        <authorList>
            <person name="Hage H."/>
            <person name="Miyauchi S."/>
            <person name="Viragh M."/>
            <person name="Drula E."/>
            <person name="Min B."/>
            <person name="Chaduli D."/>
            <person name="Navarro D."/>
            <person name="Favel A."/>
            <person name="Norest M."/>
            <person name="Lesage-Meessen L."/>
            <person name="Balint B."/>
            <person name="Merenyi Z."/>
            <person name="de Eugenio L."/>
            <person name="Morin E."/>
            <person name="Martinez A.T."/>
            <person name="Baldrian P."/>
            <person name="Stursova M."/>
            <person name="Martinez M.J."/>
            <person name="Novotny C."/>
            <person name="Magnuson J.K."/>
            <person name="Spatafora J.W."/>
            <person name="Maurice S."/>
            <person name="Pangilinan J."/>
            <person name="Andreopoulos W."/>
            <person name="LaButti K."/>
            <person name="Hundley H."/>
            <person name="Na H."/>
            <person name="Kuo A."/>
            <person name="Barry K."/>
            <person name="Lipzen A."/>
            <person name="Henrissat B."/>
            <person name="Riley R."/>
            <person name="Ahrendt S."/>
            <person name="Nagy L.G."/>
            <person name="Grigoriev I.V."/>
            <person name="Martin F."/>
            <person name="Rosso M.N."/>
        </authorList>
    </citation>
    <scope>NUCLEOTIDE SEQUENCE [LARGE SCALE GENOMIC DNA]</scope>
    <source>
        <strain evidence="3 4">CIRM-BRFM 1785</strain>
    </source>
</reference>
<feature type="region of interest" description="Disordered" evidence="1">
    <location>
        <begin position="457"/>
        <end position="517"/>
    </location>
</feature>
<feature type="compositionally biased region" description="Pro residues" evidence="1">
    <location>
        <begin position="505"/>
        <end position="514"/>
    </location>
</feature>
<feature type="region of interest" description="Disordered" evidence="1">
    <location>
        <begin position="1"/>
        <end position="38"/>
    </location>
</feature>
<dbReference type="RefSeq" id="XP_047778256.1">
    <property type="nucleotide sequence ID" value="XM_047927548.1"/>
</dbReference>
<proteinExistence type="predicted"/>
<accession>A0ABQ8KE20</accession>
<gene>
    <name evidence="3" type="ORF">C8Q71DRAFT_858716</name>
</gene>
<feature type="compositionally biased region" description="Low complexity" evidence="1">
    <location>
        <begin position="1"/>
        <end position="19"/>
    </location>
</feature>
<feature type="region of interest" description="Disordered" evidence="1">
    <location>
        <begin position="611"/>
        <end position="634"/>
    </location>
</feature>
<keyword evidence="2" id="KW-0812">Transmembrane</keyword>
<dbReference type="EMBL" id="JADCUA010000012">
    <property type="protein sequence ID" value="KAH9835879.1"/>
    <property type="molecule type" value="Genomic_DNA"/>
</dbReference>
<protein>
    <recommendedName>
        <fullName evidence="5">Proteophosphoglycan ppg4</fullName>
    </recommendedName>
</protein>
<evidence type="ECO:0000313" key="3">
    <source>
        <dbReference type="EMBL" id="KAH9835879.1"/>
    </source>
</evidence>
<feature type="compositionally biased region" description="Low complexity" evidence="1">
    <location>
        <begin position="249"/>
        <end position="263"/>
    </location>
</feature>
<dbReference type="Proteomes" id="UP000814176">
    <property type="component" value="Unassembled WGS sequence"/>
</dbReference>
<name>A0ABQ8KE20_9APHY</name>